<feature type="domain" description="Myb-like" evidence="8">
    <location>
        <begin position="82"/>
        <end position="128"/>
    </location>
</feature>
<dbReference type="InterPro" id="IPR009057">
    <property type="entry name" value="Homeodomain-like_sf"/>
</dbReference>
<dbReference type="SMART" id="SM00717">
    <property type="entry name" value="SANT"/>
    <property type="match status" value="2"/>
</dbReference>
<evidence type="ECO:0000256" key="7">
    <source>
        <dbReference type="SAM" id="MobiDB-lite"/>
    </source>
</evidence>
<evidence type="ECO:0000256" key="3">
    <source>
        <dbReference type="ARBA" id="ARBA00023015"/>
    </source>
</evidence>
<evidence type="ECO:0000256" key="4">
    <source>
        <dbReference type="ARBA" id="ARBA00023125"/>
    </source>
</evidence>
<dbReference type="InterPro" id="IPR017930">
    <property type="entry name" value="Myb_dom"/>
</dbReference>
<feature type="compositionally biased region" description="Low complexity" evidence="7">
    <location>
        <begin position="39"/>
        <end position="52"/>
    </location>
</feature>
<keyword evidence="5" id="KW-0804">Transcription</keyword>
<organism evidence="10 11">
    <name type="scientific">Panicum virgatum</name>
    <name type="common">Blackwell switchgrass</name>
    <dbReference type="NCBI Taxonomy" id="38727"/>
    <lineage>
        <taxon>Eukaryota</taxon>
        <taxon>Viridiplantae</taxon>
        <taxon>Streptophyta</taxon>
        <taxon>Embryophyta</taxon>
        <taxon>Tracheophyta</taxon>
        <taxon>Spermatophyta</taxon>
        <taxon>Magnoliopsida</taxon>
        <taxon>Liliopsida</taxon>
        <taxon>Poales</taxon>
        <taxon>Poaceae</taxon>
        <taxon>PACMAD clade</taxon>
        <taxon>Panicoideae</taxon>
        <taxon>Panicodae</taxon>
        <taxon>Paniceae</taxon>
        <taxon>Panicinae</taxon>
        <taxon>Panicum</taxon>
        <taxon>Panicum sect. Hiantes</taxon>
    </lineage>
</organism>
<evidence type="ECO:0000256" key="6">
    <source>
        <dbReference type="ARBA" id="ARBA00023242"/>
    </source>
</evidence>
<dbReference type="PANTHER" id="PTHR45614">
    <property type="entry name" value="MYB PROTEIN-RELATED"/>
    <property type="match status" value="1"/>
</dbReference>
<keyword evidence="6" id="KW-0539">Nucleus</keyword>
<feature type="domain" description="Myb-like" evidence="8">
    <location>
        <begin position="129"/>
        <end position="179"/>
    </location>
</feature>
<dbReference type="GO" id="GO:0005634">
    <property type="term" value="C:nucleus"/>
    <property type="evidence" value="ECO:0007669"/>
    <property type="project" value="UniProtKB-SubCell"/>
</dbReference>
<dbReference type="AlphaFoldDB" id="A0A8T0RG58"/>
<keyword evidence="2" id="KW-0677">Repeat</keyword>
<reference evidence="10" key="1">
    <citation type="submission" date="2020-05" db="EMBL/GenBank/DDBJ databases">
        <title>WGS assembly of Panicum virgatum.</title>
        <authorList>
            <person name="Lovell J.T."/>
            <person name="Jenkins J."/>
            <person name="Shu S."/>
            <person name="Juenger T.E."/>
            <person name="Schmutz J."/>
        </authorList>
    </citation>
    <scope>NUCLEOTIDE SEQUENCE</scope>
    <source>
        <strain evidence="10">AP13</strain>
    </source>
</reference>
<evidence type="ECO:0000256" key="5">
    <source>
        <dbReference type="ARBA" id="ARBA00023163"/>
    </source>
</evidence>
<dbReference type="PANTHER" id="PTHR45614:SF175">
    <property type="entry name" value="TRANSCRIPTION FACTOR MYB105-RELATED"/>
    <property type="match status" value="1"/>
</dbReference>
<dbReference type="SUPFAM" id="SSF46689">
    <property type="entry name" value="Homeodomain-like"/>
    <property type="match status" value="1"/>
</dbReference>
<evidence type="ECO:0000256" key="1">
    <source>
        <dbReference type="ARBA" id="ARBA00004123"/>
    </source>
</evidence>
<evidence type="ECO:0000259" key="9">
    <source>
        <dbReference type="PROSITE" id="PS51294"/>
    </source>
</evidence>
<dbReference type="EMBL" id="CM029047">
    <property type="protein sequence ID" value="KAG2584098.1"/>
    <property type="molecule type" value="Genomic_DNA"/>
</dbReference>
<evidence type="ECO:0000256" key="2">
    <source>
        <dbReference type="ARBA" id="ARBA00022737"/>
    </source>
</evidence>
<feature type="region of interest" description="Disordered" evidence="7">
    <location>
        <begin position="16"/>
        <end position="85"/>
    </location>
</feature>
<evidence type="ECO:0000313" key="11">
    <source>
        <dbReference type="Proteomes" id="UP000823388"/>
    </source>
</evidence>
<name>A0A8T0RG58_PANVG</name>
<feature type="compositionally biased region" description="Low complexity" evidence="7">
    <location>
        <begin position="68"/>
        <end position="77"/>
    </location>
</feature>
<dbReference type="GO" id="GO:0000981">
    <property type="term" value="F:DNA-binding transcription factor activity, RNA polymerase II-specific"/>
    <property type="evidence" value="ECO:0007669"/>
    <property type="project" value="TreeGrafter"/>
</dbReference>
<dbReference type="PROSITE" id="PS50090">
    <property type="entry name" value="MYB_LIKE"/>
    <property type="match status" value="2"/>
</dbReference>
<comment type="caution">
    <text evidence="10">The sequence shown here is derived from an EMBL/GenBank/DDBJ whole genome shotgun (WGS) entry which is preliminary data.</text>
</comment>
<keyword evidence="11" id="KW-1185">Reference proteome</keyword>
<keyword evidence="3" id="KW-0805">Transcription regulation</keyword>
<dbReference type="InterPro" id="IPR001005">
    <property type="entry name" value="SANT/Myb"/>
</dbReference>
<keyword evidence="4" id="KW-0238">DNA-binding</keyword>
<dbReference type="FunFam" id="1.10.10.60:FF:000356">
    <property type="entry name" value="MYB transcription factor"/>
    <property type="match status" value="1"/>
</dbReference>
<sequence>MPCSSPAATWLLRVGPAADQQASSSASSSKGGSRVLPPGAATMDTGGAAAAAGRGGGGNAHASDPQESSSSGGQSSSRLAARGHWRPAEDAKLRELVALFGPQNWNLIAERLDGRSGKSCRLRWFNQLDPRISKRPFTDEEEERLMAAHRFYGNKWAMIARLFPGRTDNAVKNHWHVIMARKYREQSTAYRRRKLNQAVQRKLEAAAAVMPPAAGPGGDAAAVPAAAHHHHHLLAAAAAAHDAAYGYGFAADPYGFGFRHYCSSFLFPPGAAASAEDDAPPTPFCLFPGPGIGAAAHADRRLPWPPSPDDAAGGGGRYGEPPPPVLLPVPGGGWIEGVGGHHHEPHHQFVVLDRDGGGAAAAFQGVGTIQGGGAHFDAAAAAPSPAFIDFLGVGAT</sequence>
<protein>
    <submittedName>
        <fullName evidence="10">Uncharacterized protein</fullName>
    </submittedName>
</protein>
<feature type="compositionally biased region" description="Low complexity" evidence="7">
    <location>
        <begin position="17"/>
        <end position="29"/>
    </location>
</feature>
<dbReference type="Proteomes" id="UP000823388">
    <property type="component" value="Chromosome 6K"/>
</dbReference>
<dbReference type="CDD" id="cd00167">
    <property type="entry name" value="SANT"/>
    <property type="match status" value="2"/>
</dbReference>
<dbReference type="Gene3D" id="1.10.10.60">
    <property type="entry name" value="Homeodomain-like"/>
    <property type="match status" value="2"/>
</dbReference>
<dbReference type="GO" id="GO:0000978">
    <property type="term" value="F:RNA polymerase II cis-regulatory region sequence-specific DNA binding"/>
    <property type="evidence" value="ECO:0007669"/>
    <property type="project" value="TreeGrafter"/>
</dbReference>
<feature type="domain" description="HTH myb-type" evidence="9">
    <location>
        <begin position="82"/>
        <end position="128"/>
    </location>
</feature>
<dbReference type="OrthoDB" id="2143914at2759"/>
<accession>A0A8T0RG58</accession>
<dbReference type="InterPro" id="IPR050560">
    <property type="entry name" value="MYB_TF"/>
</dbReference>
<dbReference type="PROSITE" id="PS51294">
    <property type="entry name" value="HTH_MYB"/>
    <property type="match status" value="2"/>
</dbReference>
<dbReference type="FunFam" id="1.10.10.60:FF:000060">
    <property type="entry name" value="MYB transcription factor"/>
    <property type="match status" value="1"/>
</dbReference>
<comment type="subcellular location">
    <subcellularLocation>
        <location evidence="1">Nucleus</location>
    </subcellularLocation>
</comment>
<evidence type="ECO:0000313" key="10">
    <source>
        <dbReference type="EMBL" id="KAG2584098.1"/>
    </source>
</evidence>
<proteinExistence type="predicted"/>
<dbReference type="Pfam" id="PF13921">
    <property type="entry name" value="Myb_DNA-bind_6"/>
    <property type="match status" value="1"/>
</dbReference>
<gene>
    <name evidence="10" type="ORF">PVAP13_6KG271800</name>
</gene>
<evidence type="ECO:0000259" key="8">
    <source>
        <dbReference type="PROSITE" id="PS50090"/>
    </source>
</evidence>
<feature type="domain" description="HTH myb-type" evidence="9">
    <location>
        <begin position="129"/>
        <end position="183"/>
    </location>
</feature>